<dbReference type="InterPro" id="IPR001879">
    <property type="entry name" value="GPCR_2_extracellular_dom"/>
</dbReference>
<dbReference type="Gene3D" id="4.10.1240.10">
    <property type="entry name" value="GPCR, family 2, extracellular hormone receptor domain"/>
    <property type="match status" value="1"/>
</dbReference>
<evidence type="ECO:0000256" key="12">
    <source>
        <dbReference type="SAM" id="Phobius"/>
    </source>
</evidence>
<dbReference type="GO" id="GO:0008528">
    <property type="term" value="F:G protein-coupled peptide receptor activity"/>
    <property type="evidence" value="ECO:0007669"/>
    <property type="project" value="TreeGrafter"/>
</dbReference>
<dbReference type="GO" id="GO:0017046">
    <property type="term" value="F:peptide hormone binding"/>
    <property type="evidence" value="ECO:0007669"/>
    <property type="project" value="TreeGrafter"/>
</dbReference>
<dbReference type="PRINTS" id="PR00249">
    <property type="entry name" value="GPCRSECRETIN"/>
</dbReference>
<feature type="region of interest" description="Disordered" evidence="11">
    <location>
        <begin position="250"/>
        <end position="287"/>
    </location>
</feature>
<feature type="signal peptide" evidence="13">
    <location>
        <begin position="1"/>
        <end position="17"/>
    </location>
</feature>
<feature type="transmembrane region" description="Helical" evidence="12">
    <location>
        <begin position="739"/>
        <end position="759"/>
    </location>
</feature>
<evidence type="ECO:0000256" key="10">
    <source>
        <dbReference type="ARBA" id="ARBA00023224"/>
    </source>
</evidence>
<evidence type="ECO:0000256" key="2">
    <source>
        <dbReference type="ARBA" id="ARBA00005314"/>
    </source>
</evidence>
<name>A0A8J6H729_TENMO</name>
<feature type="chain" id="PRO_5035213542" description="Parathyroid hormone/parathyroid hormone-related peptide receptor" evidence="13">
    <location>
        <begin position="18"/>
        <end position="1018"/>
    </location>
</feature>
<dbReference type="FunFam" id="1.20.1070.10:FF:000527">
    <property type="entry name" value="Parathyroid hormone/parathyroid hormone-related peptide receptor"/>
    <property type="match status" value="1"/>
</dbReference>
<dbReference type="GO" id="GO:0007166">
    <property type="term" value="P:cell surface receptor signaling pathway"/>
    <property type="evidence" value="ECO:0007669"/>
    <property type="project" value="InterPro"/>
</dbReference>
<keyword evidence="7 12" id="KW-0472">Membrane</keyword>
<evidence type="ECO:0000256" key="5">
    <source>
        <dbReference type="ARBA" id="ARBA00022989"/>
    </source>
</evidence>
<dbReference type="PANTHER" id="PTHR45620">
    <property type="entry name" value="PDF RECEPTOR-LIKE PROTEIN-RELATED"/>
    <property type="match status" value="1"/>
</dbReference>
<evidence type="ECO:0000256" key="1">
    <source>
        <dbReference type="ARBA" id="ARBA00004651"/>
    </source>
</evidence>
<dbReference type="InterPro" id="IPR050332">
    <property type="entry name" value="GPCR_2"/>
</dbReference>
<accession>A0A8J6H729</accession>
<reference evidence="16" key="1">
    <citation type="journal article" date="2020" name="J Insects Food Feed">
        <title>The yellow mealworm (Tenebrio molitor) genome: a resource for the emerging insects as food and feed industry.</title>
        <authorList>
            <person name="Eriksson T."/>
            <person name="Andere A."/>
            <person name="Kelstrup H."/>
            <person name="Emery V."/>
            <person name="Picard C."/>
        </authorList>
    </citation>
    <scope>NUCLEOTIDE SEQUENCE</scope>
    <source>
        <strain evidence="16">Stoneville</strain>
        <tissue evidence="16">Whole head</tissue>
    </source>
</reference>
<evidence type="ECO:0000256" key="4">
    <source>
        <dbReference type="ARBA" id="ARBA00022692"/>
    </source>
</evidence>
<evidence type="ECO:0000313" key="17">
    <source>
        <dbReference type="Proteomes" id="UP000719412"/>
    </source>
</evidence>
<proteinExistence type="inferred from homology"/>
<dbReference type="InterPro" id="IPR017981">
    <property type="entry name" value="GPCR_2-like_7TM"/>
</dbReference>
<keyword evidence="10" id="KW-0807">Transducer</keyword>
<dbReference type="InterPro" id="IPR000832">
    <property type="entry name" value="GPCR_2_secretin-like"/>
</dbReference>
<evidence type="ECO:0000256" key="6">
    <source>
        <dbReference type="ARBA" id="ARBA00023040"/>
    </source>
</evidence>
<keyword evidence="17" id="KW-1185">Reference proteome</keyword>
<evidence type="ECO:0000256" key="3">
    <source>
        <dbReference type="ARBA" id="ARBA00022475"/>
    </source>
</evidence>
<comment type="subcellular location">
    <subcellularLocation>
        <location evidence="1">Cell membrane</location>
        <topology evidence="1">Multi-pass membrane protein</topology>
    </subcellularLocation>
</comment>
<dbReference type="Pfam" id="PF02793">
    <property type="entry name" value="HRM"/>
    <property type="match status" value="1"/>
</dbReference>
<protein>
    <recommendedName>
        <fullName evidence="18">Parathyroid hormone/parathyroid hormone-related peptide receptor</fullName>
    </recommendedName>
</protein>
<keyword evidence="3" id="KW-1003">Cell membrane</keyword>
<comment type="similarity">
    <text evidence="2">Belongs to the G-protein coupled receptor 2 family.</text>
</comment>
<keyword evidence="8" id="KW-0675">Receptor</keyword>
<evidence type="ECO:0000259" key="14">
    <source>
        <dbReference type="PROSITE" id="PS50227"/>
    </source>
</evidence>
<dbReference type="PANTHER" id="PTHR45620:SF1">
    <property type="entry name" value="G-PROTEIN COUPLED RECEPTORS FAMILY 2 PROFILE 2 DOMAIN-CONTAINING PROTEIN"/>
    <property type="match status" value="1"/>
</dbReference>
<comment type="caution">
    <text evidence="16">The sequence shown here is derived from an EMBL/GenBank/DDBJ whole genome shotgun (WGS) entry which is preliminary data.</text>
</comment>
<feature type="transmembrane region" description="Helical" evidence="12">
    <location>
        <begin position="645"/>
        <end position="664"/>
    </location>
</feature>
<dbReference type="PROSITE" id="PS50261">
    <property type="entry name" value="G_PROTEIN_RECEP_F2_4"/>
    <property type="match status" value="1"/>
</dbReference>
<feature type="region of interest" description="Disordered" evidence="11">
    <location>
        <begin position="961"/>
        <end position="981"/>
    </location>
</feature>
<dbReference type="AlphaFoldDB" id="A0A8J6H729"/>
<dbReference type="Pfam" id="PF00002">
    <property type="entry name" value="7tm_2"/>
    <property type="match status" value="1"/>
</dbReference>
<feature type="transmembrane region" description="Helical" evidence="12">
    <location>
        <begin position="713"/>
        <end position="732"/>
    </location>
</feature>
<feature type="domain" description="G-protein coupled receptors family 2 profile 1" evidence="14">
    <location>
        <begin position="497"/>
        <end position="587"/>
    </location>
</feature>
<evidence type="ECO:0000256" key="11">
    <source>
        <dbReference type="SAM" id="MobiDB-lite"/>
    </source>
</evidence>
<feature type="transmembrane region" description="Helical" evidence="12">
    <location>
        <begin position="779"/>
        <end position="805"/>
    </location>
</feature>
<sequence length="1018" mass="114875">MLIVFFLSWGTFCGIPAAHIAPEPSASRLISRPRRPLNPIPSSRISPANRKISAGFLVAWRTSAPSHLRRDATFIIQYYAYASRRRSLAAATRVRAPPTSRTFPSVPERKVAQSGGGARVPILRPNWVKTVCRQFFAPAALGGGRHAIVCFCLKFCSEDDVKCTEWAKLGGGGMGIVWWCKSCTNTRYKWDFRVCVTDVENKTINAFTGHSSPVIVYVGTIRSTGLLIKSSPRAGTLICMDDAGVQAPPAAAASSTTRAGGKPGGGGPTICCRDPRPLDRDKSKKNSRFDEYKRYRRTIGNNSGDRQADKWCVGVEDWIERYVYTGPPPPPGVLSPPTKTPLQRYLQTGGEKLYERTERNNLDEHHSHSDLSDKLAVQANSICLRCEWMISSLIRIGAFVPEDGANKVSIGGFLAACLRCSPHPQTLFSFFGSLFEDFAEMTNKYVKNVLQEQDNALEAARRECIESYGSRVLEDAVLPVYNETAQIQEFFEFTIFGCRILLVTSHTGLSLFHKDVSFEGFLCPAHWDKILCWPDTPSGVLASQACPSYFAGFISSENASRQCTQNGVWFQSNHTSWTNYTTCFKENIVTVYVDLNKTNISGVLQQYAPVVEVLTKTGYVVSFVTLIVAFSIMLFIRKLHCARNILHMHLFASFILRAFTFFIYKTSFVYGLGLPSDLQTQNGSLYFNINSETNNWTCKFIISLWEYCITANYSWILMEGLYLHNLIFRALFADSSNSIKWYVIMGWGFPLVIIGFWIAAKLMVEDSLCWTTNENDEVFLIILIPTMISVLINLLLFVRISLVLYSKLRSPINEDSRRYQKWVKSTLVLVPLFGVHYALFLTLYYWIKTDKIVEVVWLFGDLLFGSFQGFFVAILYCFLNGEVKSEIQPHLYYFLTFLATNKYSKCLFPCRKKFLRSVVGRSSVCTTMSCSSLYTNGVLHRNSKCRLDSLPKTRPTADKAKEHVCTSRRNSKSHRHSQPFNFAPPTAETTLCVEQNCAKSRSESEINEESLRMVQNDF</sequence>
<feature type="transmembrane region" description="Helical" evidence="12">
    <location>
        <begin position="826"/>
        <end position="847"/>
    </location>
</feature>
<feature type="compositionally biased region" description="Basic and acidic residues" evidence="11">
    <location>
        <begin position="273"/>
        <end position="287"/>
    </location>
</feature>
<evidence type="ECO:0000313" key="16">
    <source>
        <dbReference type="EMBL" id="KAH0808458.1"/>
    </source>
</evidence>
<dbReference type="Proteomes" id="UP000719412">
    <property type="component" value="Unassembled WGS sequence"/>
</dbReference>
<dbReference type="PROSITE" id="PS00649">
    <property type="entry name" value="G_PROTEIN_RECEP_F2_1"/>
    <property type="match status" value="1"/>
</dbReference>
<dbReference type="Gene3D" id="1.20.1070.10">
    <property type="entry name" value="Rhodopsin 7-helix transmembrane proteins"/>
    <property type="match status" value="1"/>
</dbReference>
<feature type="domain" description="G-protein coupled receptors family 2 profile 2" evidence="15">
    <location>
        <begin position="611"/>
        <end position="880"/>
    </location>
</feature>
<dbReference type="SMART" id="SM00008">
    <property type="entry name" value="HormR"/>
    <property type="match status" value="1"/>
</dbReference>
<dbReference type="SUPFAM" id="SSF111418">
    <property type="entry name" value="Hormone receptor domain"/>
    <property type="match status" value="1"/>
</dbReference>
<reference evidence="16" key="2">
    <citation type="submission" date="2021-08" db="EMBL/GenBank/DDBJ databases">
        <authorList>
            <person name="Eriksson T."/>
        </authorList>
    </citation>
    <scope>NUCLEOTIDE SEQUENCE</scope>
    <source>
        <strain evidence="16">Stoneville</strain>
        <tissue evidence="16">Whole head</tissue>
    </source>
</reference>
<gene>
    <name evidence="16" type="ORF">GEV33_014331</name>
</gene>
<dbReference type="EMBL" id="JABDTM020028740">
    <property type="protein sequence ID" value="KAH0808458.1"/>
    <property type="molecule type" value="Genomic_DNA"/>
</dbReference>
<dbReference type="GO" id="GO:0007188">
    <property type="term" value="P:adenylate cyclase-modulating G protein-coupled receptor signaling pathway"/>
    <property type="evidence" value="ECO:0007669"/>
    <property type="project" value="TreeGrafter"/>
</dbReference>
<keyword evidence="4 12" id="KW-0812">Transmembrane</keyword>
<evidence type="ECO:0000256" key="13">
    <source>
        <dbReference type="SAM" id="SignalP"/>
    </source>
</evidence>
<keyword evidence="5 12" id="KW-1133">Transmembrane helix</keyword>
<keyword evidence="6" id="KW-0297">G-protein coupled receptor</keyword>
<dbReference type="PROSITE" id="PS00650">
    <property type="entry name" value="G_PROTEIN_RECEP_F2_2"/>
    <property type="match status" value="1"/>
</dbReference>
<organism evidence="16 17">
    <name type="scientific">Tenebrio molitor</name>
    <name type="common">Yellow mealworm beetle</name>
    <dbReference type="NCBI Taxonomy" id="7067"/>
    <lineage>
        <taxon>Eukaryota</taxon>
        <taxon>Metazoa</taxon>
        <taxon>Ecdysozoa</taxon>
        <taxon>Arthropoda</taxon>
        <taxon>Hexapoda</taxon>
        <taxon>Insecta</taxon>
        <taxon>Pterygota</taxon>
        <taxon>Neoptera</taxon>
        <taxon>Endopterygota</taxon>
        <taxon>Coleoptera</taxon>
        <taxon>Polyphaga</taxon>
        <taxon>Cucujiformia</taxon>
        <taxon>Tenebrionidae</taxon>
        <taxon>Tenebrio</taxon>
    </lineage>
</organism>
<dbReference type="CDD" id="cd15273">
    <property type="entry name" value="7tmB1_NPR_B7_insect-like"/>
    <property type="match status" value="1"/>
</dbReference>
<evidence type="ECO:0000256" key="8">
    <source>
        <dbReference type="ARBA" id="ARBA00023170"/>
    </source>
</evidence>
<dbReference type="GO" id="GO:0005886">
    <property type="term" value="C:plasma membrane"/>
    <property type="evidence" value="ECO:0007669"/>
    <property type="project" value="UniProtKB-SubCell"/>
</dbReference>
<keyword evidence="9" id="KW-0325">Glycoprotein</keyword>
<evidence type="ECO:0000256" key="9">
    <source>
        <dbReference type="ARBA" id="ARBA00023180"/>
    </source>
</evidence>
<evidence type="ECO:0000256" key="7">
    <source>
        <dbReference type="ARBA" id="ARBA00023136"/>
    </source>
</evidence>
<dbReference type="InterPro" id="IPR017983">
    <property type="entry name" value="GPCR_2_secretin-like_CS"/>
</dbReference>
<evidence type="ECO:0000259" key="15">
    <source>
        <dbReference type="PROSITE" id="PS50261"/>
    </source>
</evidence>
<keyword evidence="13" id="KW-0732">Signal</keyword>
<feature type="transmembrane region" description="Helical" evidence="12">
    <location>
        <begin position="618"/>
        <end position="636"/>
    </location>
</feature>
<dbReference type="PROSITE" id="PS50227">
    <property type="entry name" value="G_PROTEIN_RECEP_F2_3"/>
    <property type="match status" value="1"/>
</dbReference>
<feature type="transmembrane region" description="Helical" evidence="12">
    <location>
        <begin position="859"/>
        <end position="879"/>
    </location>
</feature>
<dbReference type="InterPro" id="IPR036445">
    <property type="entry name" value="GPCR_2_extracell_dom_sf"/>
</dbReference>
<evidence type="ECO:0008006" key="18">
    <source>
        <dbReference type="Google" id="ProtNLM"/>
    </source>
</evidence>